<dbReference type="eggNOG" id="ENOG502QPQ2">
    <property type="taxonomic scope" value="Eukaryota"/>
</dbReference>
<dbReference type="Pfam" id="PF05427">
    <property type="entry name" value="FIBP"/>
    <property type="match status" value="1"/>
</dbReference>
<dbReference type="VEuPathDB" id="FungiDB:BDEG_25759"/>
<organism evidence="1 2">
    <name type="scientific">Batrachochytrium dendrobatidis (strain JEL423)</name>
    <dbReference type="NCBI Taxonomy" id="403673"/>
    <lineage>
        <taxon>Eukaryota</taxon>
        <taxon>Fungi</taxon>
        <taxon>Fungi incertae sedis</taxon>
        <taxon>Chytridiomycota</taxon>
        <taxon>Chytridiomycota incertae sedis</taxon>
        <taxon>Chytridiomycetes</taxon>
        <taxon>Rhizophydiales</taxon>
        <taxon>Rhizophydiales incertae sedis</taxon>
        <taxon>Batrachochytrium</taxon>
    </lineage>
</organism>
<dbReference type="PANTHER" id="PTHR13223">
    <property type="entry name" value="ACIDIC FIBROBLAST GROWTH FACTOR INTRACELLULAR BINDING PROTEIN"/>
    <property type="match status" value="1"/>
</dbReference>
<sequence>MDFTSFFSNTIVIDKALWQIWLMGLTVDNAVSIALSQHRKRAVMAGNQRPEQSQVSHYVTTQYRNFEILEGFLHHPHHLTTQPIFPLPQSTKQFLIDSYYGFDERVIREILGKKLTSRVRKELEDVCQRTRVPIIGCRRMFDNLKRIIKRVEDCDGDMVSVIQRDFVLPYSLSSQYANIIFINNYRFDTSKKRLAHLRFYDFEYVASILMTYLTASPKTVLEEFDAVLTQDSREIKTIIFNSKDTLEQFRIAMTLHLAALDQQHIMEKAGANALKIILRNIITLGASLSNNREIRDLFAAIQEKIVDPGVSFGWAASDMDVFLSACIVVFCGSDDPTYVDSGAINEATRKRYGKSFSRLVHAVKLSAVRFHLAASGSQ</sequence>
<name>A0A177WQ96_BATDL</name>
<reference evidence="1 2" key="1">
    <citation type="submission" date="2006-10" db="EMBL/GenBank/DDBJ databases">
        <title>The Genome Sequence of Batrachochytrium dendrobatidis JEL423.</title>
        <authorList>
            <consortium name="The Broad Institute Genome Sequencing Platform"/>
            <person name="Birren B."/>
            <person name="Lander E."/>
            <person name="Galagan J."/>
            <person name="Cuomo C."/>
            <person name="Devon K."/>
            <person name="Jaffe D."/>
            <person name="Butler J."/>
            <person name="Alvarez P."/>
            <person name="Gnerre S."/>
            <person name="Grabherr M."/>
            <person name="Kleber M."/>
            <person name="Mauceli E."/>
            <person name="Brockman W."/>
            <person name="Young S."/>
            <person name="LaButti K."/>
            <person name="Sykes S."/>
            <person name="DeCaprio D."/>
            <person name="Crawford M."/>
            <person name="Koehrsen M."/>
            <person name="Engels R."/>
            <person name="Montgomery P."/>
            <person name="Pearson M."/>
            <person name="Howarth C."/>
            <person name="Larson L."/>
            <person name="White J."/>
            <person name="O'Leary S."/>
            <person name="Kodira C."/>
            <person name="Zeng Q."/>
            <person name="Yandava C."/>
            <person name="Alvarado L."/>
            <person name="Longcore J."/>
            <person name="James T."/>
        </authorList>
    </citation>
    <scope>NUCLEOTIDE SEQUENCE [LARGE SCALE GENOMIC DNA]</scope>
    <source>
        <strain evidence="1 2">JEL423</strain>
    </source>
</reference>
<evidence type="ECO:0000313" key="1">
    <source>
        <dbReference type="EMBL" id="OAJ42289.1"/>
    </source>
</evidence>
<dbReference type="STRING" id="403673.A0A177WQ96"/>
<dbReference type="Proteomes" id="UP000077115">
    <property type="component" value="Unassembled WGS sequence"/>
</dbReference>
<accession>A0A177WQ96</accession>
<dbReference type="AlphaFoldDB" id="A0A177WQ96"/>
<evidence type="ECO:0000313" key="2">
    <source>
        <dbReference type="Proteomes" id="UP000077115"/>
    </source>
</evidence>
<evidence type="ECO:0008006" key="3">
    <source>
        <dbReference type="Google" id="ProtNLM"/>
    </source>
</evidence>
<dbReference type="OrthoDB" id="16955at2759"/>
<proteinExistence type="predicted"/>
<gene>
    <name evidence="1" type="ORF">BDEG_25759</name>
</gene>
<protein>
    <recommendedName>
        <fullName evidence="3">Acidic fibroblast growth factor binding protein</fullName>
    </recommendedName>
</protein>
<dbReference type="InterPro" id="IPR008614">
    <property type="entry name" value="FIBP"/>
</dbReference>
<dbReference type="EMBL" id="DS022307">
    <property type="protein sequence ID" value="OAJ42289.1"/>
    <property type="molecule type" value="Genomic_DNA"/>
</dbReference>
<reference evidence="1 2" key="2">
    <citation type="submission" date="2016-05" db="EMBL/GenBank/DDBJ databases">
        <title>Lineage-specific infection strategies underlie the spectrum of fungal disease in amphibians.</title>
        <authorList>
            <person name="Cuomo C.A."/>
            <person name="Farrer R.A."/>
            <person name="James T."/>
            <person name="Longcore J."/>
            <person name="Birren B."/>
        </authorList>
    </citation>
    <scope>NUCLEOTIDE SEQUENCE [LARGE SCALE GENOMIC DNA]</scope>
    <source>
        <strain evidence="1 2">JEL423</strain>
    </source>
</reference>
<dbReference type="GO" id="GO:0005634">
    <property type="term" value="C:nucleus"/>
    <property type="evidence" value="ECO:0007669"/>
    <property type="project" value="TreeGrafter"/>
</dbReference>
<dbReference type="PANTHER" id="PTHR13223:SF2">
    <property type="entry name" value="ACIDIC FIBROBLAST GROWTH FACTOR INTRACELLULAR-BINDING PROTEIN"/>
    <property type="match status" value="1"/>
</dbReference>